<dbReference type="Proteomes" id="UP000006671">
    <property type="component" value="Unassembled WGS sequence"/>
</dbReference>
<dbReference type="InterPro" id="IPR001374">
    <property type="entry name" value="R3H_dom"/>
</dbReference>
<dbReference type="OrthoDB" id="10539053at2759"/>
<dbReference type="GO" id="GO:0003676">
    <property type="term" value="F:nucleic acid binding"/>
    <property type="evidence" value="ECO:0007669"/>
    <property type="project" value="UniProtKB-UniRule"/>
</dbReference>
<protein>
    <submittedName>
        <fullName evidence="3">Predicted protein</fullName>
    </submittedName>
</protein>
<feature type="compositionally biased region" description="Low complexity" evidence="1">
    <location>
        <begin position="21"/>
        <end position="40"/>
    </location>
</feature>
<dbReference type="AlphaFoldDB" id="D2VUX2"/>
<organism evidence="4">
    <name type="scientific">Naegleria gruberi</name>
    <name type="common">Amoeba</name>
    <dbReference type="NCBI Taxonomy" id="5762"/>
    <lineage>
        <taxon>Eukaryota</taxon>
        <taxon>Discoba</taxon>
        <taxon>Heterolobosea</taxon>
        <taxon>Tetramitia</taxon>
        <taxon>Eutetramitia</taxon>
        <taxon>Vahlkampfiidae</taxon>
        <taxon>Naegleria</taxon>
    </lineage>
</organism>
<dbReference type="Gene3D" id="3.30.1370.50">
    <property type="entry name" value="R3H-like domain"/>
    <property type="match status" value="1"/>
</dbReference>
<evidence type="ECO:0000256" key="1">
    <source>
        <dbReference type="SAM" id="MobiDB-lite"/>
    </source>
</evidence>
<dbReference type="SUPFAM" id="SSF82708">
    <property type="entry name" value="R3H domain"/>
    <property type="match status" value="1"/>
</dbReference>
<dbReference type="InParanoid" id="D2VUX2"/>
<reference evidence="3 4" key="1">
    <citation type="journal article" date="2010" name="Cell">
        <title>The genome of Naegleria gruberi illuminates early eukaryotic versatility.</title>
        <authorList>
            <person name="Fritz-Laylin L.K."/>
            <person name="Prochnik S.E."/>
            <person name="Ginger M.L."/>
            <person name="Dacks J.B."/>
            <person name="Carpenter M.L."/>
            <person name="Field M.C."/>
            <person name="Kuo A."/>
            <person name="Paredez A."/>
            <person name="Chapman J."/>
            <person name="Pham J."/>
            <person name="Shu S."/>
            <person name="Neupane R."/>
            <person name="Cipriano M."/>
            <person name="Mancuso J."/>
            <person name="Tu H."/>
            <person name="Salamov A."/>
            <person name="Lindquist E."/>
            <person name="Shapiro H."/>
            <person name="Lucas S."/>
            <person name="Grigoriev I.V."/>
            <person name="Cande W.Z."/>
            <person name="Fulton C."/>
            <person name="Rokhsar D.S."/>
            <person name="Dawson S.C."/>
        </authorList>
    </citation>
    <scope>NUCLEOTIDE SEQUENCE [LARGE SCALE GENOMIC DNA]</scope>
    <source>
        <strain evidence="3 4">NEG-M</strain>
    </source>
</reference>
<dbReference type="EMBL" id="GG738900">
    <property type="protein sequence ID" value="EFC39341.1"/>
    <property type="molecule type" value="Genomic_DNA"/>
</dbReference>
<feature type="compositionally biased region" description="Basic and acidic residues" evidence="1">
    <location>
        <begin position="41"/>
        <end position="50"/>
    </location>
</feature>
<gene>
    <name evidence="3" type="ORF">NAEGRDRAFT_72816</name>
</gene>
<name>D2VUX2_NAEGR</name>
<feature type="region of interest" description="Disordered" evidence="1">
    <location>
        <begin position="342"/>
        <end position="394"/>
    </location>
</feature>
<dbReference type="GeneID" id="8854044"/>
<sequence length="394" mass="45396">MEGKQEELSVLVIASDSVQPTSTNSTTTSSSLNHDLSSSEDLSKKEENRRTKKFYDNQTTYFMNEQSRAFTTRIAPAVVLESKKKDKSDKRDFAREAKKMQSKPINENSKKIIKAPSLKEDDHGLEFVTEEELSRVKQLAQDKYQLDLDQLFQYETNQDSNNVELMERLKLNHIDDISLLLDILIPPIYATQLIEFGRDNLPLILQWEYIMDKLLLSDEDEAQFIFPPGKKKLRHLEHNITDYYRILSRGVDPEPLRRVAVLRKKSEARRPLVLLSEVLTNSARYQQLQQLLKDRIDKLTQEEELKRIEKIKRILGDKFNGAPIEECDSNGFKLVISKKRYEGKPNRSKAKGQPVLTGQTEAATTEPISPKPSTSNSEEKPQNQNLNSYEILKA</sequence>
<evidence type="ECO:0000259" key="2">
    <source>
        <dbReference type="PROSITE" id="PS51061"/>
    </source>
</evidence>
<evidence type="ECO:0000313" key="4">
    <source>
        <dbReference type="Proteomes" id="UP000006671"/>
    </source>
</evidence>
<dbReference type="PROSITE" id="PS51061">
    <property type="entry name" value="R3H"/>
    <property type="match status" value="1"/>
</dbReference>
<feature type="region of interest" description="Disordered" evidence="1">
    <location>
        <begin position="1"/>
        <end position="50"/>
    </location>
</feature>
<dbReference type="VEuPathDB" id="AmoebaDB:NAEGRDRAFT_72816"/>
<accession>D2VUX2</accession>
<dbReference type="RefSeq" id="XP_002672085.1">
    <property type="nucleotide sequence ID" value="XM_002672039.1"/>
</dbReference>
<feature type="domain" description="R3H" evidence="2">
    <location>
        <begin position="201"/>
        <end position="265"/>
    </location>
</feature>
<evidence type="ECO:0000313" key="3">
    <source>
        <dbReference type="EMBL" id="EFC39341.1"/>
    </source>
</evidence>
<dbReference type="KEGG" id="ngr:NAEGRDRAFT_72816"/>
<dbReference type="InterPro" id="IPR036867">
    <property type="entry name" value="R3H_dom_sf"/>
</dbReference>
<proteinExistence type="predicted"/>
<feature type="compositionally biased region" description="Polar residues" evidence="1">
    <location>
        <begin position="356"/>
        <end position="388"/>
    </location>
</feature>
<feature type="compositionally biased region" description="Basic and acidic residues" evidence="1">
    <location>
        <begin position="83"/>
        <end position="99"/>
    </location>
</feature>
<feature type="region of interest" description="Disordered" evidence="1">
    <location>
        <begin position="83"/>
        <end position="107"/>
    </location>
</feature>
<keyword evidence="4" id="KW-1185">Reference proteome</keyword>